<dbReference type="Gene3D" id="3.40.50.1100">
    <property type="match status" value="2"/>
</dbReference>
<comment type="similarity">
    <text evidence="3 13">Belongs to the cysteine synthase/cystathionine beta-synthase family.</text>
</comment>
<feature type="domain" description="Tryptophan synthase beta chain-like PALP" evidence="14">
    <location>
        <begin position="10"/>
        <end position="295"/>
    </location>
</feature>
<evidence type="ECO:0000256" key="3">
    <source>
        <dbReference type="ARBA" id="ARBA00007103"/>
    </source>
</evidence>
<evidence type="ECO:0000256" key="13">
    <source>
        <dbReference type="RuleBase" id="RU003985"/>
    </source>
</evidence>
<dbReference type="OrthoDB" id="9805733at2"/>
<dbReference type="PROSITE" id="PS00430">
    <property type="entry name" value="TONB_DEPENDENT_REC_1"/>
    <property type="match status" value="1"/>
</dbReference>
<evidence type="ECO:0000256" key="7">
    <source>
        <dbReference type="ARBA" id="ARBA00022679"/>
    </source>
</evidence>
<keyword evidence="6 13" id="KW-0028">Amino-acid biosynthesis</keyword>
<comment type="caution">
    <text evidence="15">The sequence shown here is derived from an EMBL/GenBank/DDBJ whole genome shotgun (WGS) entry which is preliminary data.</text>
</comment>
<evidence type="ECO:0000256" key="1">
    <source>
        <dbReference type="ARBA" id="ARBA00001933"/>
    </source>
</evidence>
<dbReference type="UniPathway" id="UPA00136">
    <property type="reaction ID" value="UER00200"/>
</dbReference>
<dbReference type="PROSITE" id="PS00901">
    <property type="entry name" value="CYS_SYNTHASE"/>
    <property type="match status" value="1"/>
</dbReference>
<dbReference type="RefSeq" id="WP_064087875.1">
    <property type="nucleotide sequence ID" value="NZ_LXSG01000035.1"/>
</dbReference>
<dbReference type="InterPro" id="IPR050214">
    <property type="entry name" value="Cys_Synth/Cystath_Beta-Synth"/>
</dbReference>
<dbReference type="GO" id="GO:0016846">
    <property type="term" value="F:carbon-sulfur lyase activity"/>
    <property type="evidence" value="ECO:0007669"/>
    <property type="project" value="UniProtKB-ARBA"/>
</dbReference>
<evidence type="ECO:0000256" key="9">
    <source>
        <dbReference type="ARBA" id="ARBA00023192"/>
    </source>
</evidence>
<dbReference type="STRING" id="539.A7P85_10425"/>
<feature type="binding site" evidence="11">
    <location>
        <position position="268"/>
    </location>
    <ligand>
        <name>pyridoxal 5'-phosphate</name>
        <dbReference type="ChEBI" id="CHEBI:597326"/>
    </ligand>
</feature>
<dbReference type="SUPFAM" id="SSF53686">
    <property type="entry name" value="Tryptophan synthase beta subunit-like PLP-dependent enzymes"/>
    <property type="match status" value="1"/>
</dbReference>
<dbReference type="GO" id="GO:0004124">
    <property type="term" value="F:cysteine synthase activity"/>
    <property type="evidence" value="ECO:0007669"/>
    <property type="project" value="UniProtKB-UniRule"/>
</dbReference>
<accession>A0A1A9RI44</accession>
<feature type="modified residue" description="N6-(pyridoxal phosphate)lysine" evidence="12">
    <location>
        <position position="45"/>
    </location>
</feature>
<comment type="pathway">
    <text evidence="2">Amino-acid biosynthesis; L-cysteine biosynthesis; L-cysteine from L-serine: step 2/2.</text>
</comment>
<evidence type="ECO:0000313" key="16">
    <source>
        <dbReference type="Proteomes" id="UP000077589"/>
    </source>
</evidence>
<proteinExistence type="inferred from homology"/>
<dbReference type="InterPro" id="IPR005859">
    <property type="entry name" value="CysK"/>
</dbReference>
<reference evidence="16" key="1">
    <citation type="submission" date="2016-05" db="EMBL/GenBank/DDBJ databases">
        <title>Draft genome of Corynebacterium afermentans subsp. afermentans LCDC 88199T.</title>
        <authorList>
            <person name="Bernier A.-M."/>
            <person name="Bernard K."/>
        </authorList>
    </citation>
    <scope>NUCLEOTIDE SEQUENCE [LARGE SCALE GENOMIC DNA]</scope>
    <source>
        <strain evidence="16">NML04-0072</strain>
    </source>
</reference>
<evidence type="ECO:0000256" key="4">
    <source>
        <dbReference type="ARBA" id="ARBA00012681"/>
    </source>
</evidence>
<dbReference type="Proteomes" id="UP000077589">
    <property type="component" value="Unassembled WGS sequence"/>
</dbReference>
<dbReference type="InterPro" id="IPR010916">
    <property type="entry name" value="TonB_box_CS"/>
</dbReference>
<dbReference type="PANTHER" id="PTHR10314">
    <property type="entry name" value="CYSTATHIONINE BETA-SYNTHASE"/>
    <property type="match status" value="1"/>
</dbReference>
<keyword evidence="8 11" id="KW-0663">Pyridoxal phosphate</keyword>
<dbReference type="Pfam" id="PF00291">
    <property type="entry name" value="PALP"/>
    <property type="match status" value="1"/>
</dbReference>
<dbReference type="EC" id="2.5.1.47" evidence="4 13"/>
<evidence type="ECO:0000256" key="8">
    <source>
        <dbReference type="ARBA" id="ARBA00022898"/>
    </source>
</evidence>
<dbReference type="FunFam" id="3.40.50.1100:FF:000006">
    <property type="entry name" value="Cysteine synthase"/>
    <property type="match status" value="1"/>
</dbReference>
<keyword evidence="7 13" id="KW-0808">Transferase</keyword>
<dbReference type="NCBIfam" id="TIGR01139">
    <property type="entry name" value="cysK"/>
    <property type="match status" value="1"/>
</dbReference>
<keyword evidence="9 13" id="KW-0198">Cysteine biosynthesis</keyword>
<organism evidence="15 16">
    <name type="scientific">Eikenella corrodens</name>
    <dbReference type="NCBI Taxonomy" id="539"/>
    <lineage>
        <taxon>Bacteria</taxon>
        <taxon>Pseudomonadati</taxon>
        <taxon>Pseudomonadota</taxon>
        <taxon>Betaproteobacteria</taxon>
        <taxon>Neisseriales</taxon>
        <taxon>Neisseriaceae</taxon>
        <taxon>Eikenella</taxon>
    </lineage>
</organism>
<evidence type="ECO:0000256" key="12">
    <source>
        <dbReference type="PIRSR" id="PIRSR605856-51"/>
    </source>
</evidence>
<feature type="binding site" evidence="11">
    <location>
        <position position="75"/>
    </location>
    <ligand>
        <name>pyridoxal 5'-phosphate</name>
        <dbReference type="ChEBI" id="CHEBI:597326"/>
    </ligand>
</feature>
<dbReference type="AlphaFoldDB" id="A0A1A9RI44"/>
<feature type="binding site" evidence="11">
    <location>
        <begin position="180"/>
        <end position="184"/>
    </location>
    <ligand>
        <name>pyridoxal 5'-phosphate</name>
        <dbReference type="ChEBI" id="CHEBI:597326"/>
    </ligand>
</feature>
<evidence type="ECO:0000256" key="6">
    <source>
        <dbReference type="ARBA" id="ARBA00022605"/>
    </source>
</evidence>
<dbReference type="NCBIfam" id="TIGR01136">
    <property type="entry name" value="cysKM"/>
    <property type="match status" value="1"/>
</dbReference>
<sequence>MSNIANNIVDLIGNTPLVYLNRLTEGLPGKVAAKLEYFNPGSSVKDRIAISMIRAAEAAGQIKPDTIIVEATSGNTGIGLAMVCAALGYKLVITMPETMSKERKMLLRAYGAELILTPGAEGMPGAIARAQALVDANPGQYFMPRQFDNPANPEIHRRTTAEEIWRDTDGQVDIFVSGVGTGGTLTGVGEVLKKHKPSLQAYAVEPAASPVLSGGEKGPHPIQGLGAGFVPQTLNTEIYDGVITVANQAAFDTARDAAAKEGLLVGISSGAAIWAALELAKKPENKDKLIVVVLPSNGERYLSTPLFEDLAS</sequence>
<evidence type="ECO:0000256" key="2">
    <source>
        <dbReference type="ARBA" id="ARBA00004962"/>
    </source>
</evidence>
<name>A0A1A9RI44_EIKCO</name>
<comment type="catalytic activity">
    <reaction evidence="10 13">
        <text>O-acetyl-L-serine + hydrogen sulfide = L-cysteine + acetate</text>
        <dbReference type="Rhea" id="RHEA:14829"/>
        <dbReference type="ChEBI" id="CHEBI:29919"/>
        <dbReference type="ChEBI" id="CHEBI:30089"/>
        <dbReference type="ChEBI" id="CHEBI:35235"/>
        <dbReference type="ChEBI" id="CHEBI:58340"/>
        <dbReference type="EC" id="2.5.1.47"/>
    </reaction>
</comment>
<evidence type="ECO:0000256" key="5">
    <source>
        <dbReference type="ARBA" id="ARBA00019371"/>
    </source>
</evidence>
<dbReference type="InterPro" id="IPR001216">
    <property type="entry name" value="P-phosphate_BS"/>
</dbReference>
<dbReference type="InterPro" id="IPR036052">
    <property type="entry name" value="TrpB-like_PALP_sf"/>
</dbReference>
<protein>
    <recommendedName>
        <fullName evidence="5 13">Cysteine synthase</fullName>
        <ecNumber evidence="4 13">2.5.1.47</ecNumber>
    </recommendedName>
</protein>
<dbReference type="InterPro" id="IPR001926">
    <property type="entry name" value="TrpB-like_PALP"/>
</dbReference>
<gene>
    <name evidence="15" type="ORF">A7P90_07900</name>
</gene>
<evidence type="ECO:0000256" key="10">
    <source>
        <dbReference type="ARBA" id="ARBA00047931"/>
    </source>
</evidence>
<evidence type="ECO:0000313" key="15">
    <source>
        <dbReference type="EMBL" id="OAM17642.1"/>
    </source>
</evidence>
<dbReference type="FunFam" id="3.40.50.1100:FF:000002">
    <property type="entry name" value="Cysteine synthase"/>
    <property type="match status" value="1"/>
</dbReference>
<dbReference type="InterPro" id="IPR005856">
    <property type="entry name" value="Cys_synth"/>
</dbReference>
<dbReference type="GO" id="GO:0006535">
    <property type="term" value="P:cysteine biosynthetic process from serine"/>
    <property type="evidence" value="ECO:0007669"/>
    <property type="project" value="UniProtKB-UniRule"/>
</dbReference>
<evidence type="ECO:0000256" key="11">
    <source>
        <dbReference type="PIRSR" id="PIRSR605856-50"/>
    </source>
</evidence>
<comment type="cofactor">
    <cofactor evidence="1 11 13">
        <name>pyridoxal 5'-phosphate</name>
        <dbReference type="ChEBI" id="CHEBI:597326"/>
    </cofactor>
</comment>
<evidence type="ECO:0000259" key="14">
    <source>
        <dbReference type="Pfam" id="PF00291"/>
    </source>
</evidence>
<dbReference type="CDD" id="cd01561">
    <property type="entry name" value="CBS_like"/>
    <property type="match status" value="1"/>
</dbReference>
<dbReference type="EMBL" id="LXSG01000035">
    <property type="protein sequence ID" value="OAM17642.1"/>
    <property type="molecule type" value="Genomic_DNA"/>
</dbReference>